<evidence type="ECO:0000256" key="2">
    <source>
        <dbReference type="SAM" id="Phobius"/>
    </source>
</evidence>
<keyword evidence="2" id="KW-0812">Transmembrane</keyword>
<feature type="region of interest" description="Disordered" evidence="1">
    <location>
        <begin position="295"/>
        <end position="321"/>
    </location>
</feature>
<dbReference type="OrthoDB" id="2286984at2759"/>
<dbReference type="EMBL" id="JAEPRB010000003">
    <property type="protein sequence ID" value="KAG2228021.1"/>
    <property type="molecule type" value="Genomic_DNA"/>
</dbReference>
<protein>
    <submittedName>
        <fullName evidence="3">Uncharacterized protein</fullName>
    </submittedName>
</protein>
<evidence type="ECO:0000313" key="3">
    <source>
        <dbReference type="EMBL" id="KAG2228021.1"/>
    </source>
</evidence>
<name>A0A8H7VMD9_9FUNG</name>
<evidence type="ECO:0000313" key="4">
    <source>
        <dbReference type="Proteomes" id="UP000646827"/>
    </source>
</evidence>
<feature type="compositionally biased region" description="Low complexity" evidence="1">
    <location>
        <begin position="235"/>
        <end position="264"/>
    </location>
</feature>
<feature type="region of interest" description="Disordered" evidence="1">
    <location>
        <begin position="14"/>
        <end position="58"/>
    </location>
</feature>
<organism evidence="3 4">
    <name type="scientific">Circinella minor</name>
    <dbReference type="NCBI Taxonomy" id="1195481"/>
    <lineage>
        <taxon>Eukaryota</taxon>
        <taxon>Fungi</taxon>
        <taxon>Fungi incertae sedis</taxon>
        <taxon>Mucoromycota</taxon>
        <taxon>Mucoromycotina</taxon>
        <taxon>Mucoromycetes</taxon>
        <taxon>Mucorales</taxon>
        <taxon>Lichtheimiaceae</taxon>
        <taxon>Circinella</taxon>
    </lineage>
</organism>
<keyword evidence="4" id="KW-1185">Reference proteome</keyword>
<proteinExistence type="predicted"/>
<reference evidence="3 4" key="1">
    <citation type="submission" date="2020-12" db="EMBL/GenBank/DDBJ databases">
        <title>Metabolic potential, ecology and presence of endohyphal bacteria is reflected in genomic diversity of Mucoromycotina.</title>
        <authorList>
            <person name="Muszewska A."/>
            <person name="Okrasinska A."/>
            <person name="Steczkiewicz K."/>
            <person name="Drgas O."/>
            <person name="Orlowska M."/>
            <person name="Perlinska-Lenart U."/>
            <person name="Aleksandrzak-Piekarczyk T."/>
            <person name="Szatraj K."/>
            <person name="Zielenkiewicz U."/>
            <person name="Pilsyk S."/>
            <person name="Malc E."/>
            <person name="Mieczkowski P."/>
            <person name="Kruszewska J.S."/>
            <person name="Biernat P."/>
            <person name="Pawlowska J."/>
        </authorList>
    </citation>
    <scope>NUCLEOTIDE SEQUENCE [LARGE SCALE GENOMIC DNA]</scope>
    <source>
        <strain evidence="3 4">CBS 142.35</strain>
    </source>
</reference>
<dbReference type="AlphaFoldDB" id="A0A8H7VMD9"/>
<dbReference type="Proteomes" id="UP000646827">
    <property type="component" value="Unassembled WGS sequence"/>
</dbReference>
<gene>
    <name evidence="3" type="ORF">INT45_012045</name>
</gene>
<comment type="caution">
    <text evidence="3">The sequence shown here is derived from an EMBL/GenBank/DDBJ whole genome shotgun (WGS) entry which is preliminary data.</text>
</comment>
<feature type="transmembrane region" description="Helical" evidence="2">
    <location>
        <begin position="68"/>
        <end position="93"/>
    </location>
</feature>
<feature type="compositionally biased region" description="Low complexity" evidence="1">
    <location>
        <begin position="28"/>
        <end position="47"/>
    </location>
</feature>
<evidence type="ECO:0000256" key="1">
    <source>
        <dbReference type="SAM" id="MobiDB-lite"/>
    </source>
</evidence>
<feature type="region of interest" description="Disordered" evidence="1">
    <location>
        <begin position="232"/>
        <end position="266"/>
    </location>
</feature>
<keyword evidence="2" id="KW-1133">Transmembrane helix</keyword>
<sequence>MALDSTGSIEPILLGDQSSQSIPGFYETPTSNINNNSNNTNPGGPTNQETFGEIAFSPSNNNSDASPAAYVIALAVVFSVFAFSIGAACYVFIIRRSKRDRKFQREMERQYVAAQAACSESMLEKALEHHERLMVRHLHMLGSSSRQPSPMTESTQCTTATSSTVIATNTTNNLLPATAELALSMHKNNSDPPRYWPPDPTLSLPQHAVARFSQALLMSHLVRASVPISSYPQQSYHRSNSGNSNNNHRSYSVNDNNNEDNNINSFEASPIDASLQGRDGLPKYSELFHPCYQPHRQTSSLSLPEDMPPPHQDINMSHNSSPVLHLCQI</sequence>
<accession>A0A8H7VMD9</accession>
<keyword evidence="2" id="KW-0472">Membrane</keyword>